<dbReference type="Proteomes" id="UP000319894">
    <property type="component" value="Unassembled WGS sequence"/>
</dbReference>
<dbReference type="Pfam" id="PF26236">
    <property type="entry name" value="DUF8054_N"/>
    <property type="match status" value="1"/>
</dbReference>
<dbReference type="InterPro" id="IPR058775">
    <property type="entry name" value="DUF8054_M"/>
</dbReference>
<evidence type="ECO:0000256" key="1">
    <source>
        <dbReference type="SAM" id="Phobius"/>
    </source>
</evidence>
<organism evidence="5 6">
    <name type="scientific">Haloglomus irregulare</name>
    <dbReference type="NCBI Taxonomy" id="2234134"/>
    <lineage>
        <taxon>Archaea</taxon>
        <taxon>Methanobacteriati</taxon>
        <taxon>Methanobacteriota</taxon>
        <taxon>Stenosarchaea group</taxon>
        <taxon>Halobacteria</taxon>
        <taxon>Halobacteriales</taxon>
        <taxon>Natronomonadaceae</taxon>
        <taxon>Haloglomus</taxon>
    </lineage>
</organism>
<dbReference type="EMBL" id="QMDX01000022">
    <property type="protein sequence ID" value="TSD08879.1"/>
    <property type="molecule type" value="Genomic_DNA"/>
</dbReference>
<name>A0A554MUW2_9EURY</name>
<dbReference type="Pfam" id="PF26237">
    <property type="entry name" value="DUF8054_C"/>
    <property type="match status" value="1"/>
</dbReference>
<dbReference type="InterPro" id="IPR058675">
    <property type="entry name" value="DUF8054_C"/>
</dbReference>
<feature type="transmembrane region" description="Helical" evidence="1">
    <location>
        <begin position="32"/>
        <end position="63"/>
    </location>
</feature>
<feature type="domain" description="DUF8054" evidence="2">
    <location>
        <begin position="11"/>
        <end position="89"/>
    </location>
</feature>
<keyword evidence="1" id="KW-0812">Transmembrane</keyword>
<dbReference type="AlphaFoldDB" id="A0A554MUW2"/>
<gene>
    <name evidence="5" type="ORF">DP107_17825</name>
</gene>
<evidence type="ECO:0000259" key="3">
    <source>
        <dbReference type="Pfam" id="PF26237"/>
    </source>
</evidence>
<evidence type="ECO:0000313" key="6">
    <source>
        <dbReference type="Proteomes" id="UP000319894"/>
    </source>
</evidence>
<keyword evidence="6" id="KW-1185">Reference proteome</keyword>
<dbReference type="Pfam" id="PF26238">
    <property type="entry name" value="DUF8054_M"/>
    <property type="match status" value="1"/>
</dbReference>
<dbReference type="InterPro" id="IPR058674">
    <property type="entry name" value="DUF8054_N"/>
</dbReference>
<keyword evidence="1" id="KW-1133">Transmembrane helix</keyword>
<comment type="caution">
    <text evidence="5">The sequence shown here is derived from an EMBL/GenBank/DDBJ whole genome shotgun (WGS) entry which is preliminary data.</text>
</comment>
<feature type="domain" description="DUF8054" evidence="4">
    <location>
        <begin position="103"/>
        <end position="218"/>
    </location>
</feature>
<proteinExistence type="predicted"/>
<reference evidence="5 6" key="1">
    <citation type="submission" date="2018-06" db="EMBL/GenBank/DDBJ databases">
        <title>Natronomonas sp. F16-60 a new haloarchaeon isolated from a solar saltern of Isla Cristina, Huelva, Spain.</title>
        <authorList>
            <person name="Duran-Viseras A."/>
            <person name="Sanchez-Porro C."/>
            <person name="Ventosa A."/>
        </authorList>
    </citation>
    <scope>NUCLEOTIDE SEQUENCE [LARGE SCALE GENOMIC DNA]</scope>
    <source>
        <strain evidence="5 6">F16-60</strain>
    </source>
</reference>
<evidence type="ECO:0000259" key="2">
    <source>
        <dbReference type="Pfam" id="PF26236"/>
    </source>
</evidence>
<dbReference type="InParanoid" id="A0A554MUW2"/>
<evidence type="ECO:0000313" key="5">
    <source>
        <dbReference type="EMBL" id="TSD08879.1"/>
    </source>
</evidence>
<feature type="domain" description="DUF8054" evidence="3">
    <location>
        <begin position="223"/>
        <end position="261"/>
    </location>
</feature>
<keyword evidence="1" id="KW-0472">Membrane</keyword>
<accession>A0A554MUW2</accession>
<protein>
    <submittedName>
        <fullName evidence="5">Uncharacterized protein</fullName>
    </submittedName>
</protein>
<sequence length="271" mass="28270">MIRHYTTDVLTALRCPEYTGENRCLPCTAVNLVLAAALAAVVAFVSVPLGAAVATVSLAAIYLRGYLVPGTPELTKRYLPERVLAWFGKADAPATPGETAFDTVGFLDRYGVVVDVGDDVALAPAFARRLDDAALGLDTDAAMRAASADLLGVDPDRVSFASGGGSWRVLVDGSVFGRWESKVAFVADLAAHRTLSTWTDEWASVPGAARGRTLSAIRACLNSCPACAGTIRLGTETVSSCCREYEVVAATCADCDARLFETGAGAVAAAE</sequence>
<evidence type="ECO:0000259" key="4">
    <source>
        <dbReference type="Pfam" id="PF26238"/>
    </source>
</evidence>